<keyword evidence="2" id="KW-1185">Reference proteome</keyword>
<dbReference type="Proteomes" id="UP000024635">
    <property type="component" value="Unassembled WGS sequence"/>
</dbReference>
<sequence>MNCQLRRSEPSKPVLLFRMQRDERRRKTLMKQKVTFKPENSPSHFKRASYYLKQLRDKGDYRYALQSLGMCSNLAGLRHDRCESHDHQIGETSSKELMRRKGGWEQRIEVIVDDRNRNDLDRRYLANGSGQSTAPASIVPYSSRSRATTQHVAKRAIYTRPVRMTSVRLWMSV</sequence>
<evidence type="ECO:0000313" key="2">
    <source>
        <dbReference type="Proteomes" id="UP000024635"/>
    </source>
</evidence>
<reference evidence="2" key="1">
    <citation type="journal article" date="2015" name="Nat. Genet.">
        <title>The genome and transcriptome of the zoonotic hookworm Ancylostoma ceylanicum identify infection-specific gene families.</title>
        <authorList>
            <person name="Schwarz E.M."/>
            <person name="Hu Y."/>
            <person name="Antoshechkin I."/>
            <person name="Miller M.M."/>
            <person name="Sternberg P.W."/>
            <person name="Aroian R.V."/>
        </authorList>
    </citation>
    <scope>NUCLEOTIDE SEQUENCE</scope>
    <source>
        <strain evidence="2">HY135</strain>
    </source>
</reference>
<protein>
    <submittedName>
        <fullName evidence="1">Uncharacterized protein</fullName>
    </submittedName>
</protein>
<name>A0A016RYG2_9BILA</name>
<proteinExistence type="predicted"/>
<dbReference type="EMBL" id="JARK01001672">
    <property type="protein sequence ID" value="EYB83403.1"/>
    <property type="molecule type" value="Genomic_DNA"/>
</dbReference>
<accession>A0A016RYG2</accession>
<evidence type="ECO:0000313" key="1">
    <source>
        <dbReference type="EMBL" id="EYB83403.1"/>
    </source>
</evidence>
<comment type="caution">
    <text evidence="1">The sequence shown here is derived from an EMBL/GenBank/DDBJ whole genome shotgun (WGS) entry which is preliminary data.</text>
</comment>
<gene>
    <name evidence="1" type="primary">Acey_s0336.g2887</name>
    <name evidence="1" type="synonym">Acey-F27C8.5</name>
    <name evidence="1" type="ORF">Y032_0336g2887</name>
</gene>
<organism evidence="1 2">
    <name type="scientific">Ancylostoma ceylanicum</name>
    <dbReference type="NCBI Taxonomy" id="53326"/>
    <lineage>
        <taxon>Eukaryota</taxon>
        <taxon>Metazoa</taxon>
        <taxon>Ecdysozoa</taxon>
        <taxon>Nematoda</taxon>
        <taxon>Chromadorea</taxon>
        <taxon>Rhabditida</taxon>
        <taxon>Rhabditina</taxon>
        <taxon>Rhabditomorpha</taxon>
        <taxon>Strongyloidea</taxon>
        <taxon>Ancylostomatidae</taxon>
        <taxon>Ancylostomatinae</taxon>
        <taxon>Ancylostoma</taxon>
    </lineage>
</organism>
<dbReference type="AlphaFoldDB" id="A0A016RYG2"/>
<dbReference type="OrthoDB" id="6482909at2759"/>